<dbReference type="PRINTS" id="PR00909">
    <property type="entry name" value="SPERMDNBNDNG"/>
</dbReference>
<comment type="caution">
    <text evidence="4">The sequence shown here is derived from an EMBL/GenBank/DDBJ whole genome shotgun (WGS) entry which is preliminary data.</text>
</comment>
<dbReference type="PANTHER" id="PTHR30006">
    <property type="entry name" value="THIAMINE-BINDING PERIPLASMIC PROTEIN-RELATED"/>
    <property type="match status" value="1"/>
</dbReference>
<dbReference type="GO" id="GO:0030976">
    <property type="term" value="F:thiamine pyrophosphate binding"/>
    <property type="evidence" value="ECO:0007669"/>
    <property type="project" value="TreeGrafter"/>
</dbReference>
<feature type="signal peptide" evidence="3">
    <location>
        <begin position="1"/>
        <end position="22"/>
    </location>
</feature>
<dbReference type="AlphaFoldDB" id="A0A3N5A0S4"/>
<dbReference type="PROSITE" id="PS51257">
    <property type="entry name" value="PROKAR_LIPOPROTEIN"/>
    <property type="match status" value="1"/>
</dbReference>
<keyword evidence="5" id="KW-1185">Reference proteome</keyword>
<organism evidence="4 5">
    <name type="scientific">Georgenia muralis</name>
    <dbReference type="NCBI Taxonomy" id="154117"/>
    <lineage>
        <taxon>Bacteria</taxon>
        <taxon>Bacillati</taxon>
        <taxon>Actinomycetota</taxon>
        <taxon>Actinomycetes</taxon>
        <taxon>Micrococcales</taxon>
        <taxon>Bogoriellaceae</taxon>
        <taxon>Georgenia</taxon>
    </lineage>
</organism>
<dbReference type="InterPro" id="IPR006059">
    <property type="entry name" value="SBP"/>
</dbReference>
<feature type="chain" id="PRO_5018317907" evidence="3">
    <location>
        <begin position="23"/>
        <end position="376"/>
    </location>
</feature>
<dbReference type="Pfam" id="PF13416">
    <property type="entry name" value="SBP_bac_8"/>
    <property type="match status" value="1"/>
</dbReference>
<dbReference type="Gene3D" id="3.40.190.10">
    <property type="entry name" value="Periplasmic binding protein-like II"/>
    <property type="match status" value="2"/>
</dbReference>
<proteinExistence type="predicted"/>
<evidence type="ECO:0000256" key="2">
    <source>
        <dbReference type="SAM" id="MobiDB-lite"/>
    </source>
</evidence>
<dbReference type="PANTHER" id="PTHR30006:SF2">
    <property type="entry name" value="ABC TRANSPORTER SUBSTRATE-BINDING PROTEIN"/>
    <property type="match status" value="1"/>
</dbReference>
<dbReference type="InterPro" id="IPR001188">
    <property type="entry name" value="Sperm_putr-bd"/>
</dbReference>
<dbReference type="GO" id="GO:0015846">
    <property type="term" value="P:polyamine transport"/>
    <property type="evidence" value="ECO:0007669"/>
    <property type="project" value="InterPro"/>
</dbReference>
<dbReference type="GO" id="GO:0015888">
    <property type="term" value="P:thiamine transport"/>
    <property type="evidence" value="ECO:0007669"/>
    <property type="project" value="TreeGrafter"/>
</dbReference>
<dbReference type="SUPFAM" id="SSF53850">
    <property type="entry name" value="Periplasmic binding protein-like II"/>
    <property type="match status" value="1"/>
</dbReference>
<gene>
    <name evidence="4" type="ORF">EDD32_1415</name>
</gene>
<dbReference type="EMBL" id="RKRA01000001">
    <property type="protein sequence ID" value="RPF26955.1"/>
    <property type="molecule type" value="Genomic_DNA"/>
</dbReference>
<protein>
    <submittedName>
        <fullName evidence="4">Putative spermidine/putrescine transport system substrate-binding protein</fullName>
    </submittedName>
</protein>
<evidence type="ECO:0000313" key="4">
    <source>
        <dbReference type="EMBL" id="RPF26955.1"/>
    </source>
</evidence>
<evidence type="ECO:0000256" key="1">
    <source>
        <dbReference type="ARBA" id="ARBA00022729"/>
    </source>
</evidence>
<name>A0A3N5A0S4_9MICO</name>
<sequence>MKHVRTLALAGTALALALAGCAAPTTDGGADGGSEPAEETTTGDAPQAGGDVTVTLYGDPWAAAVQAGAVAAFEEETGGAVEVALGDNATWFAQLRASQGGDAPFDVMILLPEQQIQAVEEGLVEPIDTSRLSNWDDVAPSLAEAFEQDGEQYGVPFSAGGLGIAYRKDLVETPPTAWSDMWDPEYAGHVAALPLTFQAGAQWFAGLVHEEGGTLDDPAAVDAAFGRLEELAPAVSVTPNNAVGVQTALQQGSAWLAPWWDGRAAALAQEDPNIAFAYPESGATAAVTTFYVPANAPDKDASYAFLDSLLDPGAQAEFAEAMWYPTSNVTTEFPAAFEGAVSADLETFDSYVFVDYATLTPNLTDWQNRWNEIFGG</sequence>
<evidence type="ECO:0000256" key="3">
    <source>
        <dbReference type="SAM" id="SignalP"/>
    </source>
</evidence>
<dbReference type="RefSeq" id="WP_170175242.1">
    <property type="nucleotide sequence ID" value="NZ_RKRA01000001.1"/>
</dbReference>
<accession>A0A3N5A0S4</accession>
<dbReference type="GO" id="GO:0030288">
    <property type="term" value="C:outer membrane-bounded periplasmic space"/>
    <property type="evidence" value="ECO:0007669"/>
    <property type="project" value="TreeGrafter"/>
</dbReference>
<feature type="region of interest" description="Disordered" evidence="2">
    <location>
        <begin position="25"/>
        <end position="49"/>
    </location>
</feature>
<evidence type="ECO:0000313" key="5">
    <source>
        <dbReference type="Proteomes" id="UP000280726"/>
    </source>
</evidence>
<dbReference type="GO" id="GO:0030975">
    <property type="term" value="F:thiamine binding"/>
    <property type="evidence" value="ECO:0007669"/>
    <property type="project" value="TreeGrafter"/>
</dbReference>
<keyword evidence="1 3" id="KW-0732">Signal</keyword>
<dbReference type="GO" id="GO:0019808">
    <property type="term" value="F:polyamine binding"/>
    <property type="evidence" value="ECO:0007669"/>
    <property type="project" value="InterPro"/>
</dbReference>
<reference evidence="4 5" key="1">
    <citation type="submission" date="2018-11" db="EMBL/GenBank/DDBJ databases">
        <title>Sequencing the genomes of 1000 actinobacteria strains.</title>
        <authorList>
            <person name="Klenk H.-P."/>
        </authorList>
    </citation>
    <scope>NUCLEOTIDE SEQUENCE [LARGE SCALE GENOMIC DNA]</scope>
    <source>
        <strain evidence="4 5">DSM 14418</strain>
    </source>
</reference>
<dbReference type="Proteomes" id="UP000280726">
    <property type="component" value="Unassembled WGS sequence"/>
</dbReference>